<dbReference type="Proteomes" id="UP000257143">
    <property type="component" value="Unassembled WGS sequence"/>
</dbReference>
<dbReference type="CDD" id="cd10787">
    <property type="entry name" value="LamB_YcsF_like"/>
    <property type="match status" value="1"/>
</dbReference>
<dbReference type="InterPro" id="IPR011330">
    <property type="entry name" value="Glyco_hydro/deAcase_b/a-brl"/>
</dbReference>
<organism evidence="2 3">
    <name type="scientific">Oceanobacillus arenosus</name>
    <dbReference type="NCBI Taxonomy" id="1229153"/>
    <lineage>
        <taxon>Bacteria</taxon>
        <taxon>Bacillati</taxon>
        <taxon>Bacillota</taxon>
        <taxon>Bacilli</taxon>
        <taxon>Bacillales</taxon>
        <taxon>Bacillaceae</taxon>
        <taxon>Oceanobacillus</taxon>
    </lineage>
</organism>
<keyword evidence="1" id="KW-0378">Hydrolase</keyword>
<evidence type="ECO:0000313" key="3">
    <source>
        <dbReference type="Proteomes" id="UP000257143"/>
    </source>
</evidence>
<comment type="subunit">
    <text evidence="1">Forms a complex composed of PxpA, PxpB and PxpC.</text>
</comment>
<dbReference type="GO" id="GO:0005524">
    <property type="term" value="F:ATP binding"/>
    <property type="evidence" value="ECO:0007669"/>
    <property type="project" value="UniProtKB-UniRule"/>
</dbReference>
<evidence type="ECO:0000256" key="1">
    <source>
        <dbReference type="HAMAP-Rule" id="MF_00691"/>
    </source>
</evidence>
<dbReference type="HAMAP" id="MF_00691">
    <property type="entry name" value="PxpA"/>
    <property type="match status" value="1"/>
</dbReference>
<dbReference type="OrthoDB" id="9773478at2"/>
<comment type="similarity">
    <text evidence="1">Belongs to the LamB/PxpA family.</text>
</comment>
<dbReference type="PANTHER" id="PTHR30292">
    <property type="entry name" value="UNCHARACTERIZED PROTEIN YBGL-RELATED"/>
    <property type="match status" value="1"/>
</dbReference>
<dbReference type="SUPFAM" id="SSF88713">
    <property type="entry name" value="Glycoside hydrolase/deacetylase"/>
    <property type="match status" value="1"/>
</dbReference>
<dbReference type="GO" id="GO:0005975">
    <property type="term" value="P:carbohydrate metabolic process"/>
    <property type="evidence" value="ECO:0007669"/>
    <property type="project" value="InterPro"/>
</dbReference>
<dbReference type="InterPro" id="IPR005501">
    <property type="entry name" value="LamB/YcsF/PxpA-like"/>
</dbReference>
<comment type="caution">
    <text evidence="2">The sequence shown here is derived from an EMBL/GenBank/DDBJ whole genome shotgun (WGS) entry which is preliminary data.</text>
</comment>
<dbReference type="Gene3D" id="3.20.20.370">
    <property type="entry name" value="Glycoside hydrolase/deacetylase"/>
    <property type="match status" value="1"/>
</dbReference>
<sequence length="265" mass="28624">MIGGYLVAKNVVDLNSDLGESFGAYKMGQDDLVMEFITSANIACGYHAGDHNTIRHTIRKATENNVGLGAHPGFQDLSGFGRRKMQVDSEEIYNLVAYQIGAVQAFATINHNKLHHVKPHGALYNMASKDKEMAHAIAQAVYDIDPSLILFGLAGGELIHMGKKVGLQVAEEVFADRTYQPDGSLTARTEENAMIVDANEAVDRVIRMVSSGKVEAVDGTDIAITADTVCVHGDEAKSLEFVKRLRAGLTEKGILIKRVGIQGGK</sequence>
<dbReference type="AlphaFoldDB" id="A0A3D8PW64"/>
<dbReference type="EC" id="3.5.2.9" evidence="1"/>
<keyword evidence="3" id="KW-1185">Reference proteome</keyword>
<gene>
    <name evidence="1" type="primary">pxpA</name>
    <name evidence="2" type="ORF">CWR48_06750</name>
</gene>
<dbReference type="PANTHER" id="PTHR30292:SF0">
    <property type="entry name" value="5-OXOPROLINASE SUBUNIT A"/>
    <property type="match status" value="1"/>
</dbReference>
<keyword evidence="1" id="KW-0547">Nucleotide-binding</keyword>
<dbReference type="NCBIfam" id="NF003816">
    <property type="entry name" value="PRK05406.1-5"/>
    <property type="match status" value="1"/>
</dbReference>
<keyword evidence="1" id="KW-0067">ATP-binding</keyword>
<comment type="catalytic activity">
    <reaction evidence="1">
        <text>5-oxo-L-proline + ATP + 2 H2O = L-glutamate + ADP + phosphate + H(+)</text>
        <dbReference type="Rhea" id="RHEA:10348"/>
        <dbReference type="ChEBI" id="CHEBI:15377"/>
        <dbReference type="ChEBI" id="CHEBI:15378"/>
        <dbReference type="ChEBI" id="CHEBI:29985"/>
        <dbReference type="ChEBI" id="CHEBI:30616"/>
        <dbReference type="ChEBI" id="CHEBI:43474"/>
        <dbReference type="ChEBI" id="CHEBI:58402"/>
        <dbReference type="ChEBI" id="CHEBI:456216"/>
        <dbReference type="EC" id="3.5.2.9"/>
    </reaction>
</comment>
<evidence type="ECO:0000313" key="2">
    <source>
        <dbReference type="EMBL" id="RDW20002.1"/>
    </source>
</evidence>
<protein>
    <recommendedName>
        <fullName evidence="1">5-oxoprolinase subunit A</fullName>
        <shortName evidence="1">5-OPase subunit A</shortName>
        <ecNumber evidence="1">3.5.2.9</ecNumber>
    </recommendedName>
    <alternativeName>
        <fullName evidence="1">5-oxoprolinase (ATP-hydrolyzing) subunit A</fullName>
    </alternativeName>
</protein>
<dbReference type="GO" id="GO:0017168">
    <property type="term" value="F:5-oxoprolinase (ATP-hydrolyzing) activity"/>
    <property type="evidence" value="ECO:0007669"/>
    <property type="project" value="UniProtKB-UniRule"/>
</dbReference>
<proteinExistence type="inferred from homology"/>
<dbReference type="EMBL" id="PIOC01000011">
    <property type="protein sequence ID" value="RDW20002.1"/>
    <property type="molecule type" value="Genomic_DNA"/>
</dbReference>
<comment type="function">
    <text evidence="1">Catalyzes the cleavage of 5-oxoproline to form L-glutamate coupled to the hydrolysis of ATP to ADP and inorganic phosphate.</text>
</comment>
<dbReference type="Pfam" id="PF03746">
    <property type="entry name" value="LamB_YcsF"/>
    <property type="match status" value="1"/>
</dbReference>
<accession>A0A3D8PW64</accession>
<dbReference type="NCBIfam" id="NF003814">
    <property type="entry name" value="PRK05406.1-3"/>
    <property type="match status" value="1"/>
</dbReference>
<name>A0A3D8PW64_9BACI</name>
<reference evidence="3" key="1">
    <citation type="submission" date="2017-11" db="EMBL/GenBank/DDBJ databases">
        <authorList>
            <person name="Zhu W."/>
        </authorList>
    </citation>
    <scope>NUCLEOTIDE SEQUENCE [LARGE SCALE GENOMIC DNA]</scope>
    <source>
        <strain evidence="3">CAU 1183</strain>
    </source>
</reference>